<feature type="transmembrane region" description="Helical" evidence="1">
    <location>
        <begin position="12"/>
        <end position="33"/>
    </location>
</feature>
<evidence type="ECO:0000313" key="3">
    <source>
        <dbReference type="Proteomes" id="UP000689195"/>
    </source>
</evidence>
<feature type="transmembrane region" description="Helical" evidence="1">
    <location>
        <begin position="144"/>
        <end position="165"/>
    </location>
</feature>
<keyword evidence="3" id="KW-1185">Reference proteome</keyword>
<keyword evidence="1" id="KW-0472">Membrane</keyword>
<sequence length="166" mass="19815">MKNKLLKALELNFIISIIVFTKQMIYLISKAYFNYPKLIFEIQYQKFYCFNSKTGIREIISSIGYLVSLITIISQNLRRNNHKIILKDLRNKQHDDIILTKKVLFLIVLTIMQSCPLIQCILLTCILIWYLGQIINIYFTRNKLDLYIIIWMEALVMVFMIYTIIF</sequence>
<evidence type="ECO:0000256" key="1">
    <source>
        <dbReference type="SAM" id="Phobius"/>
    </source>
</evidence>
<reference evidence="2" key="1">
    <citation type="submission" date="2021-01" db="EMBL/GenBank/DDBJ databases">
        <authorList>
            <consortium name="Genoscope - CEA"/>
            <person name="William W."/>
        </authorList>
    </citation>
    <scope>NUCLEOTIDE SEQUENCE</scope>
</reference>
<organism evidence="2 3">
    <name type="scientific">Paramecium pentaurelia</name>
    <dbReference type="NCBI Taxonomy" id="43138"/>
    <lineage>
        <taxon>Eukaryota</taxon>
        <taxon>Sar</taxon>
        <taxon>Alveolata</taxon>
        <taxon>Ciliophora</taxon>
        <taxon>Intramacronucleata</taxon>
        <taxon>Oligohymenophorea</taxon>
        <taxon>Peniculida</taxon>
        <taxon>Parameciidae</taxon>
        <taxon>Paramecium</taxon>
    </lineage>
</organism>
<keyword evidence="1" id="KW-1133">Transmembrane helix</keyword>
<proteinExistence type="predicted"/>
<accession>A0A8S1YI28</accession>
<keyword evidence="1" id="KW-0812">Transmembrane</keyword>
<comment type="caution">
    <text evidence="2">The sequence shown here is derived from an EMBL/GenBank/DDBJ whole genome shotgun (WGS) entry which is preliminary data.</text>
</comment>
<name>A0A8S1YI28_9CILI</name>
<dbReference type="AlphaFoldDB" id="A0A8S1YI28"/>
<evidence type="ECO:0000313" key="2">
    <source>
        <dbReference type="EMBL" id="CAD8213091.1"/>
    </source>
</evidence>
<dbReference type="Proteomes" id="UP000689195">
    <property type="component" value="Unassembled WGS sequence"/>
</dbReference>
<feature type="transmembrane region" description="Helical" evidence="1">
    <location>
        <begin position="54"/>
        <end position="73"/>
    </location>
</feature>
<dbReference type="EMBL" id="CAJJDO010000174">
    <property type="protein sequence ID" value="CAD8213091.1"/>
    <property type="molecule type" value="Genomic_DNA"/>
</dbReference>
<feature type="transmembrane region" description="Helical" evidence="1">
    <location>
        <begin position="103"/>
        <end position="132"/>
    </location>
</feature>
<protein>
    <submittedName>
        <fullName evidence="2">Uncharacterized protein</fullName>
    </submittedName>
</protein>
<gene>
    <name evidence="2" type="ORF">PPENT_87.1.T1740001</name>
</gene>